<protein>
    <recommendedName>
        <fullName evidence="2">RNA helicase</fullName>
        <ecNumber evidence="2">3.6.4.13</ecNumber>
    </recommendedName>
</protein>
<dbReference type="Pfam" id="PF00575">
    <property type="entry name" value="S1"/>
    <property type="match status" value="1"/>
</dbReference>
<dbReference type="AlphaFoldDB" id="A0A6A7C285"/>
<dbReference type="GO" id="GO:0005684">
    <property type="term" value="C:U2-type spliceosomal complex"/>
    <property type="evidence" value="ECO:0007669"/>
    <property type="project" value="UniProtKB-ARBA"/>
</dbReference>
<feature type="region of interest" description="Disordered" evidence="11">
    <location>
        <begin position="124"/>
        <end position="185"/>
    </location>
</feature>
<dbReference type="InterPro" id="IPR002464">
    <property type="entry name" value="DNA/RNA_helicase_DEAH_CS"/>
</dbReference>
<keyword evidence="6" id="KW-0347">Helicase</keyword>
<dbReference type="SUPFAM" id="SSF52540">
    <property type="entry name" value="P-loop containing nucleoside triphosphate hydrolases"/>
    <property type="match status" value="1"/>
</dbReference>
<dbReference type="GO" id="GO:0071013">
    <property type="term" value="C:catalytic step 2 spliceosome"/>
    <property type="evidence" value="ECO:0007669"/>
    <property type="project" value="TreeGrafter"/>
</dbReference>
<dbReference type="Proteomes" id="UP000799421">
    <property type="component" value="Unassembled WGS sequence"/>
</dbReference>
<gene>
    <name evidence="15" type="ORF">K470DRAFT_257389</name>
</gene>
<dbReference type="PANTHER" id="PTHR18934:SF85">
    <property type="entry name" value="ATP-DEPENDENT RNA HELICASE DHX8"/>
    <property type="match status" value="1"/>
</dbReference>
<reference evidence="15" key="1">
    <citation type="journal article" date="2020" name="Stud. Mycol.">
        <title>101 Dothideomycetes genomes: a test case for predicting lifestyles and emergence of pathogens.</title>
        <authorList>
            <person name="Haridas S."/>
            <person name="Albert R."/>
            <person name="Binder M."/>
            <person name="Bloem J."/>
            <person name="Labutti K."/>
            <person name="Salamov A."/>
            <person name="Andreopoulos B."/>
            <person name="Baker S."/>
            <person name="Barry K."/>
            <person name="Bills G."/>
            <person name="Bluhm B."/>
            <person name="Cannon C."/>
            <person name="Castanera R."/>
            <person name="Culley D."/>
            <person name="Daum C."/>
            <person name="Ezra D."/>
            <person name="Gonzalez J."/>
            <person name="Henrissat B."/>
            <person name="Kuo A."/>
            <person name="Liang C."/>
            <person name="Lipzen A."/>
            <person name="Lutzoni F."/>
            <person name="Magnuson J."/>
            <person name="Mondo S."/>
            <person name="Nolan M."/>
            <person name="Ohm R."/>
            <person name="Pangilinan J."/>
            <person name="Park H.-J."/>
            <person name="Ramirez L."/>
            <person name="Alfaro M."/>
            <person name="Sun H."/>
            <person name="Tritt A."/>
            <person name="Yoshinaga Y."/>
            <person name="Zwiers L.-H."/>
            <person name="Turgeon B."/>
            <person name="Goodwin S."/>
            <person name="Spatafora J."/>
            <person name="Crous P."/>
            <person name="Grigoriev I."/>
        </authorList>
    </citation>
    <scope>NUCLEOTIDE SEQUENCE</scope>
    <source>
        <strain evidence="15">CBS 480.64</strain>
    </source>
</reference>
<dbReference type="CDD" id="cd05684">
    <property type="entry name" value="S1_DHX8_helicase"/>
    <property type="match status" value="1"/>
</dbReference>
<evidence type="ECO:0000256" key="8">
    <source>
        <dbReference type="ARBA" id="ARBA00023187"/>
    </source>
</evidence>
<dbReference type="InterPro" id="IPR027417">
    <property type="entry name" value="P-loop_NTPase"/>
</dbReference>
<dbReference type="SMART" id="SM00316">
    <property type="entry name" value="S1"/>
    <property type="match status" value="1"/>
</dbReference>
<feature type="compositionally biased region" description="Basic residues" evidence="11">
    <location>
        <begin position="142"/>
        <end position="155"/>
    </location>
</feature>
<dbReference type="Pfam" id="PF00270">
    <property type="entry name" value="DEAD"/>
    <property type="match status" value="1"/>
</dbReference>
<dbReference type="SMART" id="SM00490">
    <property type="entry name" value="HELICc"/>
    <property type="match status" value="1"/>
</dbReference>
<dbReference type="InterPro" id="IPR007502">
    <property type="entry name" value="Helicase-assoc_dom"/>
</dbReference>
<dbReference type="EC" id="3.6.4.13" evidence="2"/>
<evidence type="ECO:0000256" key="3">
    <source>
        <dbReference type="ARBA" id="ARBA00022664"/>
    </source>
</evidence>
<evidence type="ECO:0000256" key="6">
    <source>
        <dbReference type="ARBA" id="ARBA00022806"/>
    </source>
</evidence>
<dbReference type="PANTHER" id="PTHR18934">
    <property type="entry name" value="ATP-DEPENDENT RNA HELICASE"/>
    <property type="match status" value="1"/>
</dbReference>
<dbReference type="OrthoDB" id="10253254at2759"/>
<dbReference type="GO" id="GO:0003723">
    <property type="term" value="F:RNA binding"/>
    <property type="evidence" value="ECO:0007669"/>
    <property type="project" value="TreeGrafter"/>
</dbReference>
<dbReference type="FunFam" id="1.20.120.1080:FF:000001">
    <property type="entry name" value="Pre-mRNA-splicing factor ATP-dependent RNA helicase"/>
    <property type="match status" value="1"/>
</dbReference>
<dbReference type="InterPro" id="IPR011709">
    <property type="entry name" value="DEAD-box_helicase_OB_fold"/>
</dbReference>
<dbReference type="Gene3D" id="2.40.50.140">
    <property type="entry name" value="Nucleic acid-binding proteins"/>
    <property type="match status" value="1"/>
</dbReference>
<dbReference type="SMART" id="SM00487">
    <property type="entry name" value="DEXDc"/>
    <property type="match status" value="1"/>
</dbReference>
<dbReference type="Gene3D" id="1.20.120.1080">
    <property type="match status" value="1"/>
</dbReference>
<dbReference type="Gene3D" id="3.40.50.300">
    <property type="entry name" value="P-loop containing nucleotide triphosphate hydrolases"/>
    <property type="match status" value="2"/>
</dbReference>
<dbReference type="FunFam" id="3.40.50.300:FF:000191">
    <property type="entry name" value="Pre-mRNA-splicing factor ATP-dependent RNA helicase"/>
    <property type="match status" value="1"/>
</dbReference>
<dbReference type="InterPro" id="IPR011545">
    <property type="entry name" value="DEAD/DEAH_box_helicase_dom"/>
</dbReference>
<dbReference type="GO" id="GO:0003724">
    <property type="term" value="F:RNA helicase activity"/>
    <property type="evidence" value="ECO:0007669"/>
    <property type="project" value="UniProtKB-EC"/>
</dbReference>
<evidence type="ECO:0000256" key="1">
    <source>
        <dbReference type="ARBA" id="ARBA00004123"/>
    </source>
</evidence>
<evidence type="ECO:0000256" key="9">
    <source>
        <dbReference type="ARBA" id="ARBA00023242"/>
    </source>
</evidence>
<evidence type="ECO:0000256" key="4">
    <source>
        <dbReference type="ARBA" id="ARBA00022741"/>
    </source>
</evidence>
<keyword evidence="5 15" id="KW-0378">Hydrolase</keyword>
<accession>A0A6A7C285</accession>
<dbReference type="GO" id="GO:0005524">
    <property type="term" value="F:ATP binding"/>
    <property type="evidence" value="ECO:0007669"/>
    <property type="project" value="UniProtKB-KW"/>
</dbReference>
<keyword evidence="8" id="KW-0508">mRNA splicing</keyword>
<feature type="compositionally biased region" description="Basic and acidic residues" evidence="11">
    <location>
        <begin position="130"/>
        <end position="141"/>
    </location>
</feature>
<evidence type="ECO:0000313" key="16">
    <source>
        <dbReference type="Proteomes" id="UP000799421"/>
    </source>
</evidence>
<evidence type="ECO:0000259" key="12">
    <source>
        <dbReference type="PROSITE" id="PS50126"/>
    </source>
</evidence>
<comment type="catalytic activity">
    <reaction evidence="10">
        <text>ATP + H2O = ADP + phosphate + H(+)</text>
        <dbReference type="Rhea" id="RHEA:13065"/>
        <dbReference type="ChEBI" id="CHEBI:15377"/>
        <dbReference type="ChEBI" id="CHEBI:15378"/>
        <dbReference type="ChEBI" id="CHEBI:30616"/>
        <dbReference type="ChEBI" id="CHEBI:43474"/>
        <dbReference type="ChEBI" id="CHEBI:456216"/>
        <dbReference type="EC" id="3.6.4.13"/>
    </reaction>
</comment>
<dbReference type="FunFam" id="3.40.50.300:FF:000101">
    <property type="entry name" value="Pre-mRNA-splicing factor ATP-dependent RNA helicase"/>
    <property type="match status" value="1"/>
</dbReference>
<feature type="compositionally biased region" description="Basic residues" evidence="11">
    <location>
        <begin position="170"/>
        <end position="180"/>
    </location>
</feature>
<dbReference type="Pfam" id="PF00271">
    <property type="entry name" value="Helicase_C"/>
    <property type="match status" value="1"/>
</dbReference>
<evidence type="ECO:0000259" key="14">
    <source>
        <dbReference type="PROSITE" id="PS51194"/>
    </source>
</evidence>
<dbReference type="PROSITE" id="PS51194">
    <property type="entry name" value="HELICASE_CTER"/>
    <property type="match status" value="1"/>
</dbReference>
<evidence type="ECO:0000256" key="11">
    <source>
        <dbReference type="SAM" id="MobiDB-lite"/>
    </source>
</evidence>
<dbReference type="Pfam" id="PF21010">
    <property type="entry name" value="HA2_C"/>
    <property type="match status" value="1"/>
</dbReference>
<dbReference type="GO" id="GO:0000390">
    <property type="term" value="P:spliceosomal complex disassembly"/>
    <property type="evidence" value="ECO:0007669"/>
    <property type="project" value="TreeGrafter"/>
</dbReference>
<dbReference type="GO" id="GO:0016787">
    <property type="term" value="F:hydrolase activity"/>
    <property type="evidence" value="ECO:0007669"/>
    <property type="project" value="UniProtKB-KW"/>
</dbReference>
<dbReference type="InterPro" id="IPR003029">
    <property type="entry name" value="S1_domain"/>
</dbReference>
<dbReference type="PROSITE" id="PS50126">
    <property type="entry name" value="S1"/>
    <property type="match status" value="1"/>
</dbReference>
<dbReference type="InterPro" id="IPR014001">
    <property type="entry name" value="Helicase_ATP-bd"/>
</dbReference>
<dbReference type="Pfam" id="PF04408">
    <property type="entry name" value="WHD_HA2"/>
    <property type="match status" value="1"/>
</dbReference>
<feature type="domain" description="S1 motif" evidence="12">
    <location>
        <begin position="194"/>
        <end position="264"/>
    </location>
</feature>
<evidence type="ECO:0000313" key="15">
    <source>
        <dbReference type="EMBL" id="KAF2861045.1"/>
    </source>
</evidence>
<dbReference type="InterPro" id="IPR049621">
    <property type="entry name" value="S1_DHX8_helicase"/>
</dbReference>
<dbReference type="Pfam" id="PF07717">
    <property type="entry name" value="OB_NTP_bind"/>
    <property type="match status" value="1"/>
</dbReference>
<proteinExistence type="predicted"/>
<evidence type="ECO:0000256" key="5">
    <source>
        <dbReference type="ARBA" id="ARBA00022801"/>
    </source>
</evidence>
<sequence length="1158" mass="129067">MDDLEQFELLGLVAKVSNEINTYTGISDKAVAEYIIAQHEKFTDGAAFCDMACSEFGFPESLAQSIDRLVRTLHPRFAPAKKKEVEEVKDDKAKKLTGLSLPDTEPLSGIDELDDTFDQMEALAKASNGRKREPERETVERSRKRYRRSRSRSPSRRNDDYVFEDDYGRARPHGRSRRSRRDSFEQLDDQPVLHKIYSGRVTGVKDFGCFVNLAGVKGRVDGLVHISALADHKVNHPSDIVMRDQWVKVKVLKVQDNRISLSMADVDQETGEDLKPTRAGATGANAVGLNGFDAVPVRNGGHKKKRMTSPERWEIRQLIASGVFKASDYPDLDEELHATANGEKIEEEVDIDVEVREEEPPFLAGQTKRSLDLSPIRVIKAPEGSMNKAAMQGDIMAKERRDLRQQEARDKAAKEAAEINLGQEWNDPMATQRRFASDLKQPKPADNVIPEWKKIATGRGDMGKKSNLSIKDQREALPAYRMRKQILDAVGQYQLLIVVGDTGSGKTTQLTQYLAETGYANKGIIGCTQPRRVAAMSVAARVADEVGCRVGEEVGYTIRFEDKTSERTRIKYMTDGIMQREILLDPTLSKYSVIMLDEAHERTIATDVLFGLLKKTLKKRPDLKLIITSATLDADKFSNYFLQCPILTIPGRTYPVEVMYSREPESDYLEASLTTVMQIHLTEPPGDILLFLTGKEEIDTSCEILYERMKALGPTVPELVILPIYGALPSEIASKIFEPAPPGGRKVVIATNIAETSITIDGIYFVIDPGFVKQTVYDAKLGMDRLQVTPISQAQAKQRAGRAGRTGPGKCFRLYTESAFTNELLPTTIPEIQRQNLANTIIMLKAMGINDLLGFDFMDPPPTNTMLTALEELYALGALDDEGLLTRLGRRMADFPMDPSLSRSLITSVELGCSEEVLSIVAMLSAVQTVFHRPKDKQAQADAKKSRFHDPSGDHITLLNVYASWKQSGCAEPWCFENFIMPRAMRRVEEVRKQIAQIFTRHKLPLVSCLGGAGINCRNGARTSDSGSTPIRKALCAGFFRNSARRSPAEGYVTLVGGTNVYMHPSSALWGKHAEHVIYHSLVETTREYMHNVSLIEPKWLVEAAPRFFKIGGQDGGLSKRRAEQRLDPLSGRYGEKGDEWRLSAQKRATRGGGGTWG</sequence>
<dbReference type="PROSITE" id="PS51192">
    <property type="entry name" value="HELICASE_ATP_BIND_1"/>
    <property type="match status" value="1"/>
</dbReference>
<keyword evidence="9" id="KW-0539">Nucleus</keyword>
<organism evidence="15 16">
    <name type="scientific">Piedraia hortae CBS 480.64</name>
    <dbReference type="NCBI Taxonomy" id="1314780"/>
    <lineage>
        <taxon>Eukaryota</taxon>
        <taxon>Fungi</taxon>
        <taxon>Dikarya</taxon>
        <taxon>Ascomycota</taxon>
        <taxon>Pezizomycotina</taxon>
        <taxon>Dothideomycetes</taxon>
        <taxon>Dothideomycetidae</taxon>
        <taxon>Capnodiales</taxon>
        <taxon>Piedraiaceae</taxon>
        <taxon>Piedraia</taxon>
    </lineage>
</organism>
<dbReference type="FunFam" id="2.40.50.140:FF:000061">
    <property type="entry name" value="ATP-dependent RNA helicase DHX8"/>
    <property type="match status" value="1"/>
</dbReference>
<keyword evidence="4" id="KW-0547">Nucleotide-binding</keyword>
<dbReference type="SMART" id="SM00847">
    <property type="entry name" value="HA2"/>
    <property type="match status" value="1"/>
</dbReference>
<dbReference type="InterPro" id="IPR012340">
    <property type="entry name" value="NA-bd_OB-fold"/>
</dbReference>
<dbReference type="CDD" id="cd18791">
    <property type="entry name" value="SF2_C_RHA"/>
    <property type="match status" value="1"/>
</dbReference>
<dbReference type="PROSITE" id="PS00690">
    <property type="entry name" value="DEAH_ATP_HELICASE"/>
    <property type="match status" value="1"/>
</dbReference>
<feature type="domain" description="Helicase C-terminal" evidence="14">
    <location>
        <begin position="668"/>
        <end position="848"/>
    </location>
</feature>
<dbReference type="EMBL" id="MU005976">
    <property type="protein sequence ID" value="KAF2861045.1"/>
    <property type="molecule type" value="Genomic_DNA"/>
</dbReference>
<feature type="domain" description="Helicase ATP-binding" evidence="13">
    <location>
        <begin position="487"/>
        <end position="650"/>
    </location>
</feature>
<dbReference type="InterPro" id="IPR001650">
    <property type="entry name" value="Helicase_C-like"/>
</dbReference>
<evidence type="ECO:0000256" key="2">
    <source>
        <dbReference type="ARBA" id="ARBA00012552"/>
    </source>
</evidence>
<dbReference type="SUPFAM" id="SSF50249">
    <property type="entry name" value="Nucleic acid-binding proteins"/>
    <property type="match status" value="1"/>
</dbReference>
<keyword evidence="16" id="KW-1185">Reference proteome</keyword>
<dbReference type="InterPro" id="IPR048333">
    <property type="entry name" value="HA2_WH"/>
</dbReference>
<name>A0A6A7C285_9PEZI</name>
<keyword evidence="3" id="KW-0507">mRNA processing</keyword>
<evidence type="ECO:0000256" key="7">
    <source>
        <dbReference type="ARBA" id="ARBA00022840"/>
    </source>
</evidence>
<evidence type="ECO:0000259" key="13">
    <source>
        <dbReference type="PROSITE" id="PS51192"/>
    </source>
</evidence>
<feature type="region of interest" description="Disordered" evidence="11">
    <location>
        <begin position="1129"/>
        <end position="1158"/>
    </location>
</feature>
<comment type="subcellular location">
    <subcellularLocation>
        <location evidence="1">Nucleus</location>
    </subcellularLocation>
</comment>
<evidence type="ECO:0000256" key="10">
    <source>
        <dbReference type="ARBA" id="ARBA00047984"/>
    </source>
</evidence>
<keyword evidence="7" id="KW-0067">ATP-binding</keyword>